<evidence type="ECO:0000256" key="5">
    <source>
        <dbReference type="ARBA" id="ARBA00023004"/>
    </source>
</evidence>
<evidence type="ECO:0000313" key="8">
    <source>
        <dbReference type="EMBL" id="GHC02397.1"/>
    </source>
</evidence>
<evidence type="ECO:0000256" key="1">
    <source>
        <dbReference type="ARBA" id="ARBA00001966"/>
    </source>
</evidence>
<dbReference type="InterPro" id="IPR013785">
    <property type="entry name" value="Aldolase_TIM"/>
</dbReference>
<comment type="cofactor">
    <cofactor evidence="1">
        <name>[4Fe-4S] cluster</name>
        <dbReference type="ChEBI" id="CHEBI:49883"/>
    </cofactor>
</comment>
<name>A0A8J3DK22_9BACT</name>
<evidence type="ECO:0000313" key="9">
    <source>
        <dbReference type="Proteomes" id="UP000642829"/>
    </source>
</evidence>
<dbReference type="InterPro" id="IPR012840">
    <property type="entry name" value="NrdG2"/>
</dbReference>
<evidence type="ECO:0000256" key="2">
    <source>
        <dbReference type="ARBA" id="ARBA00022485"/>
    </source>
</evidence>
<dbReference type="PROSITE" id="PS51918">
    <property type="entry name" value="RADICAL_SAM"/>
    <property type="match status" value="1"/>
</dbReference>
<evidence type="ECO:0000259" key="7">
    <source>
        <dbReference type="PROSITE" id="PS51918"/>
    </source>
</evidence>
<dbReference type="EMBL" id="BMXG01000010">
    <property type="protein sequence ID" value="GHC02397.1"/>
    <property type="molecule type" value="Genomic_DNA"/>
</dbReference>
<dbReference type="SFLD" id="SFLDS00029">
    <property type="entry name" value="Radical_SAM"/>
    <property type="match status" value="1"/>
</dbReference>
<dbReference type="CDD" id="cd01335">
    <property type="entry name" value="Radical_SAM"/>
    <property type="match status" value="1"/>
</dbReference>
<dbReference type="SFLD" id="SFLDG01094">
    <property type="entry name" value="Uncharacterised_Radical_SAM_Su"/>
    <property type="match status" value="1"/>
</dbReference>
<keyword evidence="3" id="KW-0949">S-adenosyl-L-methionine</keyword>
<evidence type="ECO:0000256" key="3">
    <source>
        <dbReference type="ARBA" id="ARBA00022691"/>
    </source>
</evidence>
<dbReference type="SUPFAM" id="SSF102114">
    <property type="entry name" value="Radical SAM enzymes"/>
    <property type="match status" value="1"/>
</dbReference>
<dbReference type="PANTHER" id="PTHR30352">
    <property type="entry name" value="PYRUVATE FORMATE-LYASE-ACTIVATING ENZYME"/>
    <property type="match status" value="1"/>
</dbReference>
<reference evidence="8" key="1">
    <citation type="journal article" date="2014" name="Int. J. Syst. Evol. Microbiol.">
        <title>Complete genome sequence of Corynebacterium casei LMG S-19264T (=DSM 44701T), isolated from a smear-ripened cheese.</title>
        <authorList>
            <consortium name="US DOE Joint Genome Institute (JGI-PGF)"/>
            <person name="Walter F."/>
            <person name="Albersmeier A."/>
            <person name="Kalinowski J."/>
            <person name="Ruckert C."/>
        </authorList>
    </citation>
    <scope>NUCLEOTIDE SEQUENCE</scope>
    <source>
        <strain evidence="8">KCTC 12870</strain>
    </source>
</reference>
<sequence>MNIGGLIRNSLIDFPGRPTVVVFTQGCNWRCPYCHNAALIPLHGVNQIAPDAVFAVLDQRPATARSLVVTGGEPTLQPGLISFLQEAKRRCVTVKLDSNGSRPMTLREIIQAELVDYIALDVKGPLARYPKYCGKRVTLAALRESIHLVMLSGVDYEFRTTVVPALHSVDDIAAVGHELAGGRHLYLQPFRSEQTLRPKLLGSDEPSRAFLESCAERARRWIPTTIRI</sequence>
<dbReference type="GO" id="GO:0003824">
    <property type="term" value="F:catalytic activity"/>
    <property type="evidence" value="ECO:0007669"/>
    <property type="project" value="InterPro"/>
</dbReference>
<dbReference type="GO" id="GO:0046872">
    <property type="term" value="F:metal ion binding"/>
    <property type="evidence" value="ECO:0007669"/>
    <property type="project" value="UniProtKB-KW"/>
</dbReference>
<dbReference type="NCBIfam" id="TIGR02495">
    <property type="entry name" value="NrdG2"/>
    <property type="match status" value="1"/>
</dbReference>
<dbReference type="InterPro" id="IPR007197">
    <property type="entry name" value="rSAM"/>
</dbReference>
<keyword evidence="9" id="KW-1185">Reference proteome</keyword>
<evidence type="ECO:0000256" key="6">
    <source>
        <dbReference type="ARBA" id="ARBA00023014"/>
    </source>
</evidence>
<gene>
    <name evidence="8" type="ORF">GCM10007047_18690</name>
</gene>
<organism evidence="8 9">
    <name type="scientific">Cerasicoccus arenae</name>
    <dbReference type="NCBI Taxonomy" id="424488"/>
    <lineage>
        <taxon>Bacteria</taxon>
        <taxon>Pseudomonadati</taxon>
        <taxon>Verrucomicrobiota</taxon>
        <taxon>Opitutia</taxon>
        <taxon>Puniceicoccales</taxon>
        <taxon>Cerasicoccaceae</taxon>
        <taxon>Cerasicoccus</taxon>
    </lineage>
</organism>
<dbReference type="InterPro" id="IPR034457">
    <property type="entry name" value="Organic_radical-activating"/>
</dbReference>
<dbReference type="InterPro" id="IPR058240">
    <property type="entry name" value="rSAM_sf"/>
</dbReference>
<dbReference type="GO" id="GO:0051539">
    <property type="term" value="F:4 iron, 4 sulfur cluster binding"/>
    <property type="evidence" value="ECO:0007669"/>
    <property type="project" value="UniProtKB-KW"/>
</dbReference>
<feature type="domain" description="Radical SAM core" evidence="7">
    <location>
        <begin position="13"/>
        <end position="228"/>
    </location>
</feature>
<dbReference type="Proteomes" id="UP000642829">
    <property type="component" value="Unassembled WGS sequence"/>
</dbReference>
<keyword evidence="6" id="KW-0411">Iron-sulfur</keyword>
<dbReference type="AlphaFoldDB" id="A0A8J3DK22"/>
<evidence type="ECO:0000256" key="4">
    <source>
        <dbReference type="ARBA" id="ARBA00022723"/>
    </source>
</evidence>
<comment type="caution">
    <text evidence="8">The sequence shown here is derived from an EMBL/GenBank/DDBJ whole genome shotgun (WGS) entry which is preliminary data.</text>
</comment>
<dbReference type="Pfam" id="PF04055">
    <property type="entry name" value="Radical_SAM"/>
    <property type="match status" value="1"/>
</dbReference>
<keyword evidence="4" id="KW-0479">Metal-binding</keyword>
<keyword evidence="5" id="KW-0408">Iron</keyword>
<dbReference type="RefSeq" id="WP_189514407.1">
    <property type="nucleotide sequence ID" value="NZ_BMXG01000010.1"/>
</dbReference>
<accession>A0A8J3DK22</accession>
<keyword evidence="2" id="KW-0004">4Fe-4S</keyword>
<dbReference type="PANTHER" id="PTHR30352:SF5">
    <property type="entry name" value="PYRUVATE FORMATE-LYASE 1-ACTIVATING ENZYME"/>
    <property type="match status" value="1"/>
</dbReference>
<proteinExistence type="predicted"/>
<reference evidence="8" key="2">
    <citation type="submission" date="2020-09" db="EMBL/GenBank/DDBJ databases">
        <authorList>
            <person name="Sun Q."/>
            <person name="Kim S."/>
        </authorList>
    </citation>
    <scope>NUCLEOTIDE SEQUENCE</scope>
    <source>
        <strain evidence="8">KCTC 12870</strain>
    </source>
</reference>
<protein>
    <submittedName>
        <fullName evidence="8">Anaerobic ribonucleoside-triphosphate reductase activating protein</fullName>
    </submittedName>
</protein>
<dbReference type="Gene3D" id="3.20.20.70">
    <property type="entry name" value="Aldolase class I"/>
    <property type="match status" value="1"/>
</dbReference>